<name>A0ABM5XYZ7_VIBHA</name>
<gene>
    <name evidence="1" type="ORF">AL538_12580</name>
</gene>
<evidence type="ECO:0000313" key="1">
    <source>
        <dbReference type="EMBL" id="AMF98494.1"/>
    </source>
</evidence>
<organism evidence="1 2">
    <name type="scientific">Vibrio harveyi</name>
    <name type="common">Beneckea harveyi</name>
    <dbReference type="NCBI Taxonomy" id="669"/>
    <lineage>
        <taxon>Bacteria</taxon>
        <taxon>Pseudomonadati</taxon>
        <taxon>Pseudomonadota</taxon>
        <taxon>Gammaproteobacteria</taxon>
        <taxon>Vibrionales</taxon>
        <taxon>Vibrionaceae</taxon>
        <taxon>Vibrio</taxon>
    </lineage>
</organism>
<proteinExistence type="predicted"/>
<dbReference type="RefSeq" id="WP_061065617.1">
    <property type="nucleotide sequence ID" value="NZ_CP014038.2"/>
</dbReference>
<dbReference type="EMBL" id="CP014038">
    <property type="protein sequence ID" value="AMF98494.1"/>
    <property type="molecule type" value="Genomic_DNA"/>
</dbReference>
<evidence type="ECO:0000313" key="2">
    <source>
        <dbReference type="Proteomes" id="UP000067422"/>
    </source>
</evidence>
<accession>A0ABM5XYZ7</accession>
<keyword evidence="2" id="KW-1185">Reference proteome</keyword>
<dbReference type="Proteomes" id="UP000067422">
    <property type="component" value="Chromosome 1"/>
</dbReference>
<evidence type="ECO:0008006" key="3">
    <source>
        <dbReference type="Google" id="ProtNLM"/>
    </source>
</evidence>
<protein>
    <recommendedName>
        <fullName evidence="3">MarR family transcriptional regulator</fullName>
    </recommendedName>
</protein>
<sequence>MWLNFIRAEHRELTPESKFIVVRLAHCCAKHESVAGYGVKALSKKFGVSDRTVSMALDWLIKNKYFDRARGNFSEDFTQKCIENEADCVGEYWVKTIEDLLVKRDEIWLLKCTARRMFLIVLLAHADEFGVVSKLSLAKLERILGSFTKDRHRAQVDFFMQKSILHGYHPGFTGKYLFGKQKSAYVVNLHHYLFKNVNEKRHKMAVASLSLDQMEMIGFGINHSIYAPDKKLSRGRGFKFDNLTETWNEDEKEKWSWAIEHSRHFFEGDSIDLRLCQYLFNLAMACEKSGAQDLCPENLLSPAYLKSVCKINGDQKIDTMQESLNHVIKDSSLSAVEKLGSDIDKQLGALGYVLSRLSVSLAERYGKYIPVSGDFSREVFFSAWKGDYRLIVWK</sequence>
<reference evidence="1" key="1">
    <citation type="submission" date="2018-01" db="EMBL/GenBank/DDBJ databases">
        <title>FDA dAtabase for Regulatory Grade micrObial Sequences (FDA-ARGOS): Supporting development and validation of Infectious Disease Dx tests.</title>
        <authorList>
            <person name="Hoffmann M."/>
            <person name="Allard M."/>
            <person name="Evans P."/>
            <person name="Brown E."/>
            <person name="Tallon L."/>
            <person name="Sadzewicz L."/>
            <person name="Sengamalay N."/>
            <person name="Ott S."/>
            <person name="Godinez A."/>
            <person name="Nagaraj S."/>
            <person name="Vyas G."/>
            <person name="Aluvathingal J."/>
            <person name="Nadendla S."/>
            <person name="Geyer C."/>
            <person name="Sichtig H."/>
        </authorList>
    </citation>
    <scope>NUCLEOTIDE SEQUENCE</scope>
    <source>
        <strain evidence="1">FDAARGOS_107</strain>
    </source>
</reference>